<gene>
    <name evidence="1 2" type="primary">fdhD</name>
    <name evidence="2" type="ORF">GCU85_02760</name>
</gene>
<dbReference type="GO" id="GO:0005737">
    <property type="term" value="C:cytoplasm"/>
    <property type="evidence" value="ECO:0007669"/>
    <property type="project" value="UniProtKB-SubCell"/>
</dbReference>
<dbReference type="EMBL" id="WHNW01000002">
    <property type="protein sequence ID" value="MPV85658.1"/>
    <property type="molecule type" value="Genomic_DNA"/>
</dbReference>
<accession>A0A6N7EYV1</accession>
<dbReference type="GO" id="GO:0097163">
    <property type="term" value="F:sulfur carrier activity"/>
    <property type="evidence" value="ECO:0007669"/>
    <property type="project" value="UniProtKB-UniRule"/>
</dbReference>
<dbReference type="PANTHER" id="PTHR30592:SF4">
    <property type="entry name" value="SULFUR CARRIER PROTEIN FDHD"/>
    <property type="match status" value="1"/>
</dbReference>
<dbReference type="SUPFAM" id="SSF53927">
    <property type="entry name" value="Cytidine deaminase-like"/>
    <property type="match status" value="1"/>
</dbReference>
<dbReference type="InParanoid" id="A0A6N7EYV1"/>
<dbReference type="GO" id="GO:0016783">
    <property type="term" value="F:sulfurtransferase activity"/>
    <property type="evidence" value="ECO:0007669"/>
    <property type="project" value="InterPro"/>
</dbReference>
<dbReference type="InterPro" id="IPR016193">
    <property type="entry name" value="Cytidine_deaminase-like"/>
</dbReference>
<keyword evidence="2" id="KW-0808">Transferase</keyword>
<dbReference type="Pfam" id="PF02634">
    <property type="entry name" value="FdhD-NarQ"/>
    <property type="match status" value="1"/>
</dbReference>
<keyword evidence="1" id="KW-0501">Molybdenum cofactor biosynthesis</keyword>
<dbReference type="PANTHER" id="PTHR30592">
    <property type="entry name" value="FORMATE DEHYDROGENASE"/>
    <property type="match status" value="1"/>
</dbReference>
<comment type="subcellular location">
    <subcellularLocation>
        <location evidence="1">Cytoplasm</location>
    </subcellularLocation>
</comment>
<evidence type="ECO:0000313" key="3">
    <source>
        <dbReference type="Proteomes" id="UP000471298"/>
    </source>
</evidence>
<keyword evidence="3" id="KW-1185">Reference proteome</keyword>
<keyword evidence="1" id="KW-0963">Cytoplasm</keyword>
<reference evidence="2 3" key="1">
    <citation type="submission" date="2019-10" db="EMBL/GenBank/DDBJ databases">
        <title>Cardiobacteriales fam. a chemoheterotrophic member of the order Cardiobacteriales, and proposal of Cardiobacteriales fam. nov.</title>
        <authorList>
            <person name="Wang C."/>
        </authorList>
    </citation>
    <scope>NUCLEOTIDE SEQUENCE [LARGE SCALE GENOMIC DNA]</scope>
    <source>
        <strain evidence="2 3">ML27</strain>
    </source>
</reference>
<dbReference type="HAMAP" id="MF_00187">
    <property type="entry name" value="FdhD"/>
    <property type="match status" value="1"/>
</dbReference>
<evidence type="ECO:0000313" key="2">
    <source>
        <dbReference type="EMBL" id="MPV85658.1"/>
    </source>
</evidence>
<sequence length="319" mass="34637">MLKGTKHSGTVILRLATHNTHNTTPITPITFIQLYTHHIMSSSTASNLSAQHTIDIITDSLPATVETTALSATGETQTTLLVQEHPLTLYLNRVEIVTLMTMGNEPHYLVVGFLLHQHLIESVDDISAIHIDWSVHSAAVSAKTTQQIEEKTNSRVVTSGCGQGTMFSHVMDNLPSFSKHNTTITTAQIYELLAQLAHENTIYRQAGAVHSCALCTHDSVIKSVEDVGRHNAIDALGGYIALESPQQKPTVMYTTGRLTSEMVIKTVQMQIPILLSRSGATAMGVAVGKAAGVMLISRAKGRSFSVLTEPQRLVIHQTE</sequence>
<name>A0A6N7EYV1_9GAMM</name>
<evidence type="ECO:0000256" key="1">
    <source>
        <dbReference type="HAMAP-Rule" id="MF_00187"/>
    </source>
</evidence>
<protein>
    <recommendedName>
        <fullName evidence="1">Sulfur carrier protein FdhD</fullName>
    </recommendedName>
</protein>
<dbReference type="NCBIfam" id="TIGR00129">
    <property type="entry name" value="fdhD_narQ"/>
    <property type="match status" value="1"/>
</dbReference>
<dbReference type="InterPro" id="IPR003786">
    <property type="entry name" value="FdhD"/>
</dbReference>
<dbReference type="FunCoup" id="A0A6N7EYV1">
    <property type="interactions" value="182"/>
</dbReference>
<dbReference type="Proteomes" id="UP000471298">
    <property type="component" value="Unassembled WGS sequence"/>
</dbReference>
<comment type="similarity">
    <text evidence="1">Belongs to the FdhD family.</text>
</comment>
<dbReference type="Gene3D" id="3.40.140.10">
    <property type="entry name" value="Cytidine Deaminase, domain 2"/>
    <property type="match status" value="1"/>
</dbReference>
<comment type="caution">
    <text evidence="2">The sequence shown here is derived from an EMBL/GenBank/DDBJ whole genome shotgun (WGS) entry which is preliminary data.</text>
</comment>
<organism evidence="2 3">
    <name type="scientific">Ostreibacterium oceani</name>
    <dbReference type="NCBI Taxonomy" id="2654998"/>
    <lineage>
        <taxon>Bacteria</taxon>
        <taxon>Pseudomonadati</taxon>
        <taxon>Pseudomonadota</taxon>
        <taxon>Gammaproteobacteria</taxon>
        <taxon>Cardiobacteriales</taxon>
        <taxon>Ostreibacteriaceae</taxon>
        <taxon>Ostreibacterium</taxon>
    </lineage>
</organism>
<comment type="function">
    <text evidence="1">Required for formate dehydrogenase (FDH) activity. Acts as a sulfur carrier protein that transfers sulfur from IscS to the molybdenum cofactor prior to its insertion into FDH.</text>
</comment>
<dbReference type="Gene3D" id="3.10.20.10">
    <property type="match status" value="1"/>
</dbReference>
<dbReference type="AlphaFoldDB" id="A0A6N7EYV1"/>
<comment type="caution">
    <text evidence="1">Lacks conserved residue(s) required for the propagation of feature annotation.</text>
</comment>
<proteinExistence type="inferred from homology"/>
<feature type="active site" description="Cysteine persulfide intermediate" evidence="1">
    <location>
        <position position="161"/>
    </location>
</feature>
<dbReference type="GO" id="GO:0006777">
    <property type="term" value="P:Mo-molybdopterin cofactor biosynthetic process"/>
    <property type="evidence" value="ECO:0007669"/>
    <property type="project" value="UniProtKB-UniRule"/>
</dbReference>